<dbReference type="InterPro" id="IPR036779">
    <property type="entry name" value="LysM_dom_sf"/>
</dbReference>
<dbReference type="InterPro" id="IPR011055">
    <property type="entry name" value="Dup_hybrid_motif"/>
</dbReference>
<sequence>MDRTTGAIGRILGLGLLVSGCIPNMEPPMRAAEPVAPPPAQVATVPPQAAPVTRPVPVSPAPRPNGSRPAIRRSVPAAAPRTTQRVPMAPPVSQRPAPVATPTAPVSSLPAPRPSWELRPVTPDAREIADSVYVVKPGDTLRAVADRTGAGSEVIARANALPPPFMIRTGQRLTIPGGRYHLVRSGESGIAIARAYGVSWSRIVDANALSEPYVLRAGQRILIPGTAPGATPLSSAAERAAAFKLDVDDILTGGEPALASNQEPAKPSATPRRVLPPTAVVAAPARLRSGFAWPVDGRVVKRFGAGSSGERNDGIKIAAPVGTPIKATADGVVAYVGDGIAALGGLVIVKHGDGWTSVYGHASKLMVQRGQSVKRGQTLALSGQTGFADRPELHFELRRGRTPVDPLSQLPKP</sequence>
<dbReference type="Pfam" id="PF01551">
    <property type="entry name" value="Peptidase_M23"/>
    <property type="match status" value="1"/>
</dbReference>
<comment type="similarity">
    <text evidence="1">Belongs to the E.coli NlpD/Haemophilus LppB family.</text>
</comment>
<dbReference type="SMART" id="SM00257">
    <property type="entry name" value="LysM"/>
    <property type="match status" value="2"/>
</dbReference>
<reference evidence="5" key="1">
    <citation type="submission" date="2023-07" db="EMBL/GenBank/DDBJ databases">
        <title>Whole genome sequence analysis of rice epiphytic Sphingomonas sanguinis OsEp_Plm_15B2.</title>
        <authorList>
            <person name="Sahu K.P."/>
            <person name="Asharani P."/>
            <person name="Reddy B."/>
            <person name="Kumar A."/>
        </authorList>
    </citation>
    <scope>NUCLEOTIDE SEQUENCE [LARGE SCALE GENOMIC DNA]</scope>
    <source>
        <strain evidence="5">OsEp_Plm_15B2</strain>
    </source>
</reference>
<dbReference type="RefSeq" id="WP_322538923.1">
    <property type="nucleotide sequence ID" value="NZ_JAOBTW010000006.1"/>
</dbReference>
<evidence type="ECO:0000313" key="5">
    <source>
        <dbReference type="Proteomes" id="UP001292182"/>
    </source>
</evidence>
<dbReference type="InterPro" id="IPR016047">
    <property type="entry name" value="M23ase_b-sheet_dom"/>
</dbReference>
<dbReference type="EMBL" id="JAOBTW010000006">
    <property type="protein sequence ID" value="MDZ7281644.1"/>
    <property type="molecule type" value="Genomic_DNA"/>
</dbReference>
<dbReference type="PANTHER" id="PTHR21666">
    <property type="entry name" value="PEPTIDASE-RELATED"/>
    <property type="match status" value="1"/>
</dbReference>
<dbReference type="SUPFAM" id="SSF51261">
    <property type="entry name" value="Duplicated hybrid motif"/>
    <property type="match status" value="1"/>
</dbReference>
<evidence type="ECO:0000256" key="2">
    <source>
        <dbReference type="SAM" id="MobiDB-lite"/>
    </source>
</evidence>
<feature type="compositionally biased region" description="Low complexity" evidence="2">
    <location>
        <begin position="41"/>
        <end position="56"/>
    </location>
</feature>
<feature type="domain" description="LysM" evidence="3">
    <location>
        <begin position="179"/>
        <end position="223"/>
    </location>
</feature>
<evidence type="ECO:0000313" key="4">
    <source>
        <dbReference type="EMBL" id="MDZ7281644.1"/>
    </source>
</evidence>
<dbReference type="InterPro" id="IPR018392">
    <property type="entry name" value="LysM"/>
</dbReference>
<feature type="region of interest" description="Disordered" evidence="2">
    <location>
        <begin position="33"/>
        <end position="118"/>
    </location>
</feature>
<proteinExistence type="inferred from homology"/>
<dbReference type="Gene3D" id="2.70.70.10">
    <property type="entry name" value="Glucose Permease (Domain IIA)"/>
    <property type="match status" value="1"/>
</dbReference>
<dbReference type="CDD" id="cd12797">
    <property type="entry name" value="M23_peptidase"/>
    <property type="match status" value="1"/>
</dbReference>
<organism evidence="4 5">
    <name type="scientific">Sphingomonas sanguinis</name>
    <dbReference type="NCBI Taxonomy" id="33051"/>
    <lineage>
        <taxon>Bacteria</taxon>
        <taxon>Pseudomonadati</taxon>
        <taxon>Pseudomonadota</taxon>
        <taxon>Alphaproteobacteria</taxon>
        <taxon>Sphingomonadales</taxon>
        <taxon>Sphingomonadaceae</taxon>
        <taxon>Sphingomonas</taxon>
    </lineage>
</organism>
<feature type="compositionally biased region" description="Low complexity" evidence="2">
    <location>
        <begin position="96"/>
        <end position="106"/>
    </location>
</feature>
<accession>A0ABU5LNX5</accession>
<evidence type="ECO:0000259" key="3">
    <source>
        <dbReference type="PROSITE" id="PS51782"/>
    </source>
</evidence>
<feature type="domain" description="LysM" evidence="3">
    <location>
        <begin position="131"/>
        <end position="175"/>
    </location>
</feature>
<dbReference type="InterPro" id="IPR050570">
    <property type="entry name" value="Cell_wall_metabolism_enzyme"/>
</dbReference>
<dbReference type="PANTHER" id="PTHR21666:SF263">
    <property type="entry name" value="MUREIN HYDROLASE ACTIVATOR NLPD"/>
    <property type="match status" value="1"/>
</dbReference>
<dbReference type="Gene3D" id="3.10.350.10">
    <property type="entry name" value="LysM domain"/>
    <property type="match status" value="2"/>
</dbReference>
<dbReference type="Pfam" id="PF01476">
    <property type="entry name" value="LysM"/>
    <property type="match status" value="2"/>
</dbReference>
<comment type="caution">
    <text evidence="4">The sequence shown here is derived from an EMBL/GenBank/DDBJ whole genome shotgun (WGS) entry which is preliminary data.</text>
</comment>
<dbReference type="PROSITE" id="PS51257">
    <property type="entry name" value="PROKAR_LIPOPROTEIN"/>
    <property type="match status" value="1"/>
</dbReference>
<name>A0ABU5LNX5_9SPHN</name>
<dbReference type="Proteomes" id="UP001292182">
    <property type="component" value="Unassembled WGS sequence"/>
</dbReference>
<dbReference type="PROSITE" id="PS51782">
    <property type="entry name" value="LYSM"/>
    <property type="match status" value="2"/>
</dbReference>
<evidence type="ECO:0000256" key="1">
    <source>
        <dbReference type="ARBA" id="ARBA00038420"/>
    </source>
</evidence>
<keyword evidence="5" id="KW-1185">Reference proteome</keyword>
<protein>
    <submittedName>
        <fullName evidence="4">Peptidoglycan DD-metalloendopeptidase family protein</fullName>
    </submittedName>
</protein>
<dbReference type="SUPFAM" id="SSF54106">
    <property type="entry name" value="LysM domain"/>
    <property type="match status" value="1"/>
</dbReference>
<dbReference type="CDD" id="cd00118">
    <property type="entry name" value="LysM"/>
    <property type="match status" value="2"/>
</dbReference>
<gene>
    <name evidence="4" type="ORF">N4G62_06330</name>
</gene>